<dbReference type="InterPro" id="IPR036259">
    <property type="entry name" value="MFS_trans_sf"/>
</dbReference>
<evidence type="ECO:0000256" key="1">
    <source>
        <dbReference type="ARBA" id="ARBA00004651"/>
    </source>
</evidence>
<feature type="transmembrane region" description="Helical" evidence="6">
    <location>
        <begin position="99"/>
        <end position="118"/>
    </location>
</feature>
<dbReference type="RefSeq" id="WP_179811350.1">
    <property type="nucleotide sequence ID" value="NZ_JACCHL010000001.1"/>
</dbReference>
<dbReference type="PANTHER" id="PTHR23513">
    <property type="entry name" value="INTEGRAL MEMBRANE EFFLUX PROTEIN-RELATED"/>
    <property type="match status" value="1"/>
</dbReference>
<evidence type="ECO:0000313" key="8">
    <source>
        <dbReference type="Proteomes" id="UP000584931"/>
    </source>
</evidence>
<feature type="transmembrane region" description="Helical" evidence="6">
    <location>
        <begin position="165"/>
        <end position="183"/>
    </location>
</feature>
<dbReference type="Gene3D" id="1.20.1250.20">
    <property type="entry name" value="MFS general substrate transporter like domains"/>
    <property type="match status" value="1"/>
</dbReference>
<proteinExistence type="predicted"/>
<feature type="transmembrane region" description="Helical" evidence="6">
    <location>
        <begin position="337"/>
        <end position="357"/>
    </location>
</feature>
<name>A0A7Z0BLF6_9ACTN</name>
<reference evidence="7 8" key="1">
    <citation type="submission" date="2020-07" db="EMBL/GenBank/DDBJ databases">
        <title>Sequencing the genomes of 1000 actinobacteria strains.</title>
        <authorList>
            <person name="Klenk H.-P."/>
        </authorList>
    </citation>
    <scope>NUCLEOTIDE SEQUENCE [LARGE SCALE GENOMIC DNA]</scope>
    <source>
        <strain evidence="7 8">DSM 45278</strain>
    </source>
</reference>
<feature type="transmembrane region" description="Helical" evidence="6">
    <location>
        <begin position="247"/>
        <end position="265"/>
    </location>
</feature>
<feature type="transmembrane region" description="Helical" evidence="6">
    <location>
        <begin position="28"/>
        <end position="53"/>
    </location>
</feature>
<keyword evidence="3 6" id="KW-0812">Transmembrane</keyword>
<keyword evidence="2" id="KW-1003">Cell membrane</keyword>
<feature type="transmembrane region" description="Helical" evidence="6">
    <location>
        <begin position="74"/>
        <end position="93"/>
    </location>
</feature>
<evidence type="ECO:0000256" key="4">
    <source>
        <dbReference type="ARBA" id="ARBA00022989"/>
    </source>
</evidence>
<protein>
    <submittedName>
        <fullName evidence="7">MFS family permease</fullName>
    </submittedName>
</protein>
<sequence length="403" mass="39101">MPQRYGLVRYLTGAVCARTGDEASGPALLLWGMALTGSVGAGSALLAGLTAAAAAGGPLVGMALDRSARPGRPLAVALAVYAAGLAVVALALGRLPLPLVVGAALAVGLVGPVLSGGWTAQLPRVWAPGRSARASTWDAMTFGAAGLLGPALAGAVAAACGAGTAVAAAVVLLALAVPAAWTLPGRAPRSASVSVAADLLAGVRAVLGNRPLSRATAVTAVSIAGTGMLVVCAPVTGLRVLGSQESGALLLSGMAACSLLANLLLARRPPRVCADAVVLVCVLVQAAGTALVALAALAPSPAVLLTGAALVGAAEGPQLASLFAVRHREAPEHLRAQVFTTGASLKISALALGTAVAGPLAEASVTVCLAVAAGLHLVAALVYTGIRVSAGPKPSCTPGRLRS</sequence>
<evidence type="ECO:0000256" key="5">
    <source>
        <dbReference type="ARBA" id="ARBA00023136"/>
    </source>
</evidence>
<feature type="transmembrane region" description="Helical" evidence="6">
    <location>
        <begin position="277"/>
        <end position="297"/>
    </location>
</feature>
<accession>A0A7Z0BLF6</accession>
<feature type="transmembrane region" description="Helical" evidence="6">
    <location>
        <begin position="217"/>
        <end position="241"/>
    </location>
</feature>
<organism evidence="7 8">
    <name type="scientific">Nocardiopsis sinuspersici</name>
    <dbReference type="NCBI Taxonomy" id="501010"/>
    <lineage>
        <taxon>Bacteria</taxon>
        <taxon>Bacillati</taxon>
        <taxon>Actinomycetota</taxon>
        <taxon>Actinomycetes</taxon>
        <taxon>Streptosporangiales</taxon>
        <taxon>Nocardiopsidaceae</taxon>
        <taxon>Nocardiopsis</taxon>
    </lineage>
</organism>
<comment type="caution">
    <text evidence="7">The sequence shown here is derived from an EMBL/GenBank/DDBJ whole genome shotgun (WGS) entry which is preliminary data.</text>
</comment>
<dbReference type="AlphaFoldDB" id="A0A7Z0BLF6"/>
<keyword evidence="5 6" id="KW-0472">Membrane</keyword>
<evidence type="ECO:0000256" key="2">
    <source>
        <dbReference type="ARBA" id="ARBA00022475"/>
    </source>
</evidence>
<dbReference type="EMBL" id="JACCHL010000001">
    <property type="protein sequence ID" value="NYH55201.1"/>
    <property type="molecule type" value="Genomic_DNA"/>
</dbReference>
<dbReference type="SUPFAM" id="SSF103473">
    <property type="entry name" value="MFS general substrate transporter"/>
    <property type="match status" value="1"/>
</dbReference>
<dbReference type="Pfam" id="PF07690">
    <property type="entry name" value="MFS_1"/>
    <property type="match status" value="1"/>
</dbReference>
<dbReference type="GO" id="GO:0022857">
    <property type="term" value="F:transmembrane transporter activity"/>
    <property type="evidence" value="ECO:0007669"/>
    <property type="project" value="InterPro"/>
</dbReference>
<evidence type="ECO:0000313" key="7">
    <source>
        <dbReference type="EMBL" id="NYH55201.1"/>
    </source>
</evidence>
<feature type="transmembrane region" description="Helical" evidence="6">
    <location>
        <begin position="363"/>
        <end position="383"/>
    </location>
</feature>
<evidence type="ECO:0000256" key="6">
    <source>
        <dbReference type="SAM" id="Phobius"/>
    </source>
</evidence>
<dbReference type="Proteomes" id="UP000584931">
    <property type="component" value="Unassembled WGS sequence"/>
</dbReference>
<feature type="transmembrane region" description="Helical" evidence="6">
    <location>
        <begin position="303"/>
        <end position="325"/>
    </location>
</feature>
<evidence type="ECO:0000256" key="3">
    <source>
        <dbReference type="ARBA" id="ARBA00022692"/>
    </source>
</evidence>
<dbReference type="PANTHER" id="PTHR23513:SF11">
    <property type="entry name" value="STAPHYLOFERRIN A TRANSPORTER"/>
    <property type="match status" value="1"/>
</dbReference>
<dbReference type="GO" id="GO:0005886">
    <property type="term" value="C:plasma membrane"/>
    <property type="evidence" value="ECO:0007669"/>
    <property type="project" value="UniProtKB-SubCell"/>
</dbReference>
<gene>
    <name evidence="7" type="ORF">HNR06_004790</name>
</gene>
<dbReference type="InterPro" id="IPR011701">
    <property type="entry name" value="MFS"/>
</dbReference>
<comment type="subcellular location">
    <subcellularLocation>
        <location evidence="1">Cell membrane</location>
        <topology evidence="1">Multi-pass membrane protein</topology>
    </subcellularLocation>
</comment>
<keyword evidence="4 6" id="KW-1133">Transmembrane helix</keyword>